<dbReference type="RefSeq" id="WP_109616073.1">
    <property type="nucleotide sequence ID" value="NZ_QGDO01000001.1"/>
</dbReference>
<dbReference type="GO" id="GO:0005975">
    <property type="term" value="P:carbohydrate metabolic process"/>
    <property type="evidence" value="ECO:0007669"/>
    <property type="project" value="InterPro"/>
</dbReference>
<dbReference type="GO" id="GO:0047736">
    <property type="term" value="F:cellobiose epimerase activity"/>
    <property type="evidence" value="ECO:0007669"/>
    <property type="project" value="UniProtKB-UniRule"/>
</dbReference>
<dbReference type="PANTHER" id="PTHR15108">
    <property type="entry name" value="N-ACYLGLUCOSAMINE-2-EPIMERASE"/>
    <property type="match status" value="1"/>
</dbReference>
<accession>A0A315ZHG0</accession>
<dbReference type="InterPro" id="IPR010819">
    <property type="entry name" value="AGE/CE"/>
</dbReference>
<organism evidence="5 6">
    <name type="scientific">Sediminitomix flava</name>
    <dbReference type="NCBI Taxonomy" id="379075"/>
    <lineage>
        <taxon>Bacteria</taxon>
        <taxon>Pseudomonadati</taxon>
        <taxon>Bacteroidota</taxon>
        <taxon>Cytophagia</taxon>
        <taxon>Cytophagales</taxon>
        <taxon>Flammeovirgaceae</taxon>
        <taxon>Sediminitomix</taxon>
    </lineage>
</organism>
<dbReference type="HAMAP" id="MF_00929">
    <property type="entry name" value="Cellobiose_2_epim"/>
    <property type="match status" value="1"/>
</dbReference>
<keyword evidence="6" id="KW-1185">Reference proteome</keyword>
<comment type="similarity">
    <text evidence="4">Belongs to the cellobiose 2-epimerase family.</text>
</comment>
<dbReference type="SUPFAM" id="SSF48208">
    <property type="entry name" value="Six-hairpin glycosidases"/>
    <property type="match status" value="1"/>
</dbReference>
<evidence type="ECO:0000256" key="4">
    <source>
        <dbReference type="HAMAP-Rule" id="MF_00929"/>
    </source>
</evidence>
<dbReference type="InterPro" id="IPR008928">
    <property type="entry name" value="6-hairpin_glycosidase_sf"/>
</dbReference>
<dbReference type="InterPro" id="IPR012341">
    <property type="entry name" value="6hp_glycosidase-like_sf"/>
</dbReference>
<evidence type="ECO:0000256" key="2">
    <source>
        <dbReference type="ARBA" id="ARBA00008558"/>
    </source>
</evidence>
<evidence type="ECO:0000313" key="5">
    <source>
        <dbReference type="EMBL" id="PWJ44590.1"/>
    </source>
</evidence>
<dbReference type="InterPro" id="IPR028584">
    <property type="entry name" value="Cellobiose_2_epim"/>
</dbReference>
<dbReference type="EC" id="5.1.3.11" evidence="4"/>
<dbReference type="Pfam" id="PF07221">
    <property type="entry name" value="GlcNAc_2-epim"/>
    <property type="match status" value="1"/>
</dbReference>
<comment type="function">
    <text evidence="4">Catalyzes the reversible epimerization of cellobiose to 4-O-beta-D-glucopyranosyl-D-mannose (Glc-Man).</text>
</comment>
<evidence type="ECO:0000313" key="6">
    <source>
        <dbReference type="Proteomes" id="UP000245535"/>
    </source>
</evidence>
<sequence>MENFINELDQEFRENILQYWIDHTQDFERGGFYGQILHDNTIVKDAPKGSVLNARILWTFSVAYQHYQKAEYLEMARRAYEYIQKFFIDKEFGGVYWMLDADGKAIETKKQIYAIGFTIYAMAEYYKATKDQEALDTAMKLFLDIEEHSFDKYYNGYFEACTREWDILEDLRLSEKDANEKKTMNTHLHILEAYTALYRVHQDGLLKAQLRNLIIVFLEKIIDNRTANFNLFMEEDWTIKSNEVSFGHDIEGSWLLEEAAAILGDGMLLERVQEVCLRMVDVTLKHGIADDGSILNEAANGHIDDERHWWPQAEAMVGFVNAFQLTNKTSYLDAAKKNWEYIKANLINQSGEWYWRVDKNGVPNLEDDKVGPWKCPYHNGRACLEIIHRLKTMISVEAV</sequence>
<dbReference type="Gene3D" id="1.50.10.10">
    <property type="match status" value="1"/>
</dbReference>
<evidence type="ECO:0000256" key="3">
    <source>
        <dbReference type="ARBA" id="ARBA00023235"/>
    </source>
</evidence>
<keyword evidence="3 4" id="KW-0413">Isomerase</keyword>
<gene>
    <name evidence="5" type="ORF">BC781_101961</name>
</gene>
<proteinExistence type="inferred from homology"/>
<dbReference type="OrthoDB" id="5141876at2"/>
<comment type="similarity">
    <text evidence="2">Belongs to the N-acylglucosamine 2-epimerase family.</text>
</comment>
<dbReference type="EMBL" id="QGDO01000001">
    <property type="protein sequence ID" value="PWJ44590.1"/>
    <property type="molecule type" value="Genomic_DNA"/>
</dbReference>
<protein>
    <recommendedName>
        <fullName evidence="4">Cellobiose 2-epimerase</fullName>
        <shortName evidence="4">CE</shortName>
        <ecNumber evidence="4">5.1.3.11</ecNumber>
    </recommendedName>
</protein>
<comment type="catalytic activity">
    <reaction evidence="1 4">
        <text>D-cellobiose = beta-D-glucosyl-(1-&gt;4)-D-mannopyranose</text>
        <dbReference type="Rhea" id="RHEA:23384"/>
        <dbReference type="ChEBI" id="CHEBI:17057"/>
        <dbReference type="ChEBI" id="CHEBI:47931"/>
        <dbReference type="EC" id="5.1.3.11"/>
    </reaction>
</comment>
<evidence type="ECO:0000256" key="1">
    <source>
        <dbReference type="ARBA" id="ARBA00001470"/>
    </source>
</evidence>
<dbReference type="Proteomes" id="UP000245535">
    <property type="component" value="Unassembled WGS sequence"/>
</dbReference>
<name>A0A315ZHG0_SEDFL</name>
<dbReference type="AlphaFoldDB" id="A0A315ZHG0"/>
<comment type="caution">
    <text evidence="5">The sequence shown here is derived from an EMBL/GenBank/DDBJ whole genome shotgun (WGS) entry which is preliminary data.</text>
</comment>
<reference evidence="5 6" key="1">
    <citation type="submission" date="2018-03" db="EMBL/GenBank/DDBJ databases">
        <title>Genomic Encyclopedia of Archaeal and Bacterial Type Strains, Phase II (KMG-II): from individual species to whole genera.</title>
        <authorList>
            <person name="Goeker M."/>
        </authorList>
    </citation>
    <scope>NUCLEOTIDE SEQUENCE [LARGE SCALE GENOMIC DNA]</scope>
    <source>
        <strain evidence="5 6">DSM 28229</strain>
    </source>
</reference>